<sequence>MPKNEIEKFVEHITDGETLLGIVVRAGYSKEGVNFFTSDSFPFQLGFLKQSKGYVSKPHTHTLLPEDNVVRNVQEVVFVVEGIFEVGFYGDGETVLATVTLDKGDAALFVSGGHGYRVSKDCKVVTVKQGPYPGAETAKNYLKVDK</sequence>
<reference evidence="1 2" key="1">
    <citation type="submission" date="2017-09" db="EMBL/GenBank/DDBJ databases">
        <title>Depth-based differentiation of microbial function through sediment-hosted aquifers and enrichment of novel symbionts in the deep terrestrial subsurface.</title>
        <authorList>
            <person name="Probst A.J."/>
            <person name="Ladd B."/>
            <person name="Jarett J.K."/>
            <person name="Geller-Mcgrath D.E."/>
            <person name="Sieber C.M."/>
            <person name="Emerson J.B."/>
            <person name="Anantharaman K."/>
            <person name="Thomas B.C."/>
            <person name="Malmstrom R."/>
            <person name="Stieglmeier M."/>
            <person name="Klingl A."/>
            <person name="Woyke T."/>
            <person name="Ryan C.M."/>
            <person name="Banfield J.F."/>
        </authorList>
    </citation>
    <scope>NUCLEOTIDE SEQUENCE [LARGE SCALE GENOMIC DNA]</scope>
    <source>
        <strain evidence="1">CG23_combo_of_CG06-09_8_20_14_all_40_14</strain>
    </source>
</reference>
<evidence type="ECO:0000313" key="1">
    <source>
        <dbReference type="EMBL" id="PIP04591.1"/>
    </source>
</evidence>
<organism evidence="1 2">
    <name type="scientific">candidate division WWE3 bacterium CG23_combo_of_CG06-09_8_20_14_all_40_14</name>
    <dbReference type="NCBI Taxonomy" id="1975095"/>
    <lineage>
        <taxon>Bacteria</taxon>
        <taxon>Katanobacteria</taxon>
    </lineage>
</organism>
<evidence type="ECO:0000313" key="2">
    <source>
        <dbReference type="Proteomes" id="UP000231388"/>
    </source>
</evidence>
<dbReference type="Proteomes" id="UP000231388">
    <property type="component" value="Unassembled WGS sequence"/>
</dbReference>
<accession>A0A2G9XE85</accession>
<dbReference type="InterPro" id="IPR011051">
    <property type="entry name" value="RmlC_Cupin_sf"/>
</dbReference>
<dbReference type="SUPFAM" id="SSF51182">
    <property type="entry name" value="RmlC-like cupins"/>
    <property type="match status" value="1"/>
</dbReference>
<dbReference type="EMBL" id="PCQY01000020">
    <property type="protein sequence ID" value="PIP04591.1"/>
    <property type="molecule type" value="Genomic_DNA"/>
</dbReference>
<protein>
    <recommendedName>
        <fullName evidence="3">Cupin</fullName>
    </recommendedName>
</protein>
<name>A0A2G9XE85_UNCKA</name>
<dbReference type="AlphaFoldDB" id="A0A2G9XE85"/>
<comment type="caution">
    <text evidence="1">The sequence shown here is derived from an EMBL/GenBank/DDBJ whole genome shotgun (WGS) entry which is preliminary data.</text>
</comment>
<proteinExistence type="predicted"/>
<evidence type="ECO:0008006" key="3">
    <source>
        <dbReference type="Google" id="ProtNLM"/>
    </source>
</evidence>
<gene>
    <name evidence="1" type="ORF">COX53_01590</name>
</gene>